<keyword evidence="1" id="KW-0812">Transmembrane</keyword>
<keyword evidence="1" id="KW-1133">Transmembrane helix</keyword>
<sequence length="198" mass="21665">MSLMPITMQLMGWHGEGGSRTTNKVVLGCVRRYFDASVRDFESFATDPDSTATGLLNPEYNANYAFYWIASTVSSLFFFICSFRTNIVFIIIFGTTLPAVACLARVFFYAADGVKCTSTSIVYNANDSAAASGILFAPCLAGWYLFAALLLPTVDFPLPIPLGDMQGVVPSLTEIQRGHKSGWSLLRKNKRVQAEDAV</sequence>
<evidence type="ECO:0000256" key="1">
    <source>
        <dbReference type="SAM" id="Phobius"/>
    </source>
</evidence>
<protein>
    <submittedName>
        <fullName evidence="2">Uncharacterized protein</fullName>
    </submittedName>
</protein>
<dbReference type="GO" id="GO:0015123">
    <property type="term" value="F:acetate transmembrane transporter activity"/>
    <property type="evidence" value="ECO:0007669"/>
    <property type="project" value="TreeGrafter"/>
</dbReference>
<keyword evidence="3" id="KW-1185">Reference proteome</keyword>
<keyword evidence="1" id="KW-0472">Membrane</keyword>
<evidence type="ECO:0000313" key="3">
    <source>
        <dbReference type="Proteomes" id="UP000799539"/>
    </source>
</evidence>
<accession>A0A6A6FJJ2</accession>
<dbReference type="GO" id="GO:0005886">
    <property type="term" value="C:plasma membrane"/>
    <property type="evidence" value="ECO:0007669"/>
    <property type="project" value="TreeGrafter"/>
</dbReference>
<dbReference type="EMBL" id="ML992670">
    <property type="protein sequence ID" value="KAF2213444.1"/>
    <property type="molecule type" value="Genomic_DNA"/>
</dbReference>
<name>A0A6A6FJJ2_9PEZI</name>
<dbReference type="OrthoDB" id="3648309at2759"/>
<evidence type="ECO:0000313" key="2">
    <source>
        <dbReference type="EMBL" id="KAF2213444.1"/>
    </source>
</evidence>
<dbReference type="PANTHER" id="PTHR31123">
    <property type="entry name" value="ACCUMULATION OF DYADS PROTEIN 2-RELATED"/>
    <property type="match status" value="1"/>
</dbReference>
<organism evidence="2 3">
    <name type="scientific">Cercospora zeae-maydis SCOH1-5</name>
    <dbReference type="NCBI Taxonomy" id="717836"/>
    <lineage>
        <taxon>Eukaryota</taxon>
        <taxon>Fungi</taxon>
        <taxon>Dikarya</taxon>
        <taxon>Ascomycota</taxon>
        <taxon>Pezizomycotina</taxon>
        <taxon>Dothideomycetes</taxon>
        <taxon>Dothideomycetidae</taxon>
        <taxon>Mycosphaerellales</taxon>
        <taxon>Mycosphaerellaceae</taxon>
        <taxon>Cercospora</taxon>
    </lineage>
</organism>
<feature type="transmembrane region" description="Helical" evidence="1">
    <location>
        <begin position="88"/>
        <end position="110"/>
    </location>
</feature>
<dbReference type="InterPro" id="IPR051633">
    <property type="entry name" value="AceTr"/>
</dbReference>
<dbReference type="AlphaFoldDB" id="A0A6A6FJJ2"/>
<dbReference type="PANTHER" id="PTHR31123:SF4">
    <property type="entry name" value="PROTEIN ALCS"/>
    <property type="match status" value="1"/>
</dbReference>
<feature type="transmembrane region" description="Helical" evidence="1">
    <location>
        <begin position="64"/>
        <end position="81"/>
    </location>
</feature>
<dbReference type="Proteomes" id="UP000799539">
    <property type="component" value="Unassembled WGS sequence"/>
</dbReference>
<feature type="transmembrane region" description="Helical" evidence="1">
    <location>
        <begin position="130"/>
        <end position="151"/>
    </location>
</feature>
<proteinExistence type="predicted"/>
<gene>
    <name evidence="2" type="ORF">CERZMDRAFT_83618</name>
</gene>
<reference evidence="2" key="1">
    <citation type="journal article" date="2020" name="Stud. Mycol.">
        <title>101 Dothideomycetes genomes: a test case for predicting lifestyles and emergence of pathogens.</title>
        <authorList>
            <person name="Haridas S."/>
            <person name="Albert R."/>
            <person name="Binder M."/>
            <person name="Bloem J."/>
            <person name="Labutti K."/>
            <person name="Salamov A."/>
            <person name="Andreopoulos B."/>
            <person name="Baker S."/>
            <person name="Barry K."/>
            <person name="Bills G."/>
            <person name="Bluhm B."/>
            <person name="Cannon C."/>
            <person name="Castanera R."/>
            <person name="Culley D."/>
            <person name="Daum C."/>
            <person name="Ezra D."/>
            <person name="Gonzalez J."/>
            <person name="Henrissat B."/>
            <person name="Kuo A."/>
            <person name="Liang C."/>
            <person name="Lipzen A."/>
            <person name="Lutzoni F."/>
            <person name="Magnuson J."/>
            <person name="Mondo S."/>
            <person name="Nolan M."/>
            <person name="Ohm R."/>
            <person name="Pangilinan J."/>
            <person name="Park H.-J."/>
            <person name="Ramirez L."/>
            <person name="Alfaro M."/>
            <person name="Sun H."/>
            <person name="Tritt A."/>
            <person name="Yoshinaga Y."/>
            <person name="Zwiers L.-H."/>
            <person name="Turgeon B."/>
            <person name="Goodwin S."/>
            <person name="Spatafora J."/>
            <person name="Crous P."/>
            <person name="Grigoriev I."/>
        </authorList>
    </citation>
    <scope>NUCLEOTIDE SEQUENCE</scope>
    <source>
        <strain evidence="2">SCOH1-5</strain>
    </source>
</reference>